<feature type="transmembrane region" description="Helical" evidence="9">
    <location>
        <begin position="33"/>
        <end position="53"/>
    </location>
</feature>
<organism evidence="10 11">
    <name type="scientific">Actinotalea lenta</name>
    <dbReference type="NCBI Taxonomy" id="3064654"/>
    <lineage>
        <taxon>Bacteria</taxon>
        <taxon>Bacillati</taxon>
        <taxon>Actinomycetota</taxon>
        <taxon>Actinomycetes</taxon>
        <taxon>Micrococcales</taxon>
        <taxon>Cellulomonadaceae</taxon>
        <taxon>Actinotalea</taxon>
    </lineage>
</organism>
<feature type="compositionally biased region" description="Basic and acidic residues" evidence="8">
    <location>
        <begin position="109"/>
        <end position="133"/>
    </location>
</feature>
<comment type="similarity">
    <text evidence="2">Belongs to the CPA3 antiporters (TC 2.A.63) subunit F family.</text>
</comment>
<keyword evidence="7 9" id="KW-0472">Membrane</keyword>
<dbReference type="InterPro" id="IPR007208">
    <property type="entry name" value="MrpF/PhaF-like"/>
</dbReference>
<keyword evidence="11" id="KW-1185">Reference proteome</keyword>
<sequence length="144" mass="15259">MTAVLVVCTVLLTAAAVMVIVRAERGPSMLDRTIALDTLTAVVVGAVAVHAAWTGRTDTVPVMVALSLVGFVGSVAIARFAAIEPEGEGRVLSREEVAALELERLRAEDAERSAVDDEHHGGAAEGDVRRLDETVQDGDEERDR</sequence>
<evidence type="ECO:0000313" key="11">
    <source>
        <dbReference type="Proteomes" id="UP001232536"/>
    </source>
</evidence>
<comment type="caution">
    <text evidence="10">The sequence shown here is derived from an EMBL/GenBank/DDBJ whole genome shotgun (WGS) entry which is preliminary data.</text>
</comment>
<evidence type="ECO:0000256" key="8">
    <source>
        <dbReference type="SAM" id="MobiDB-lite"/>
    </source>
</evidence>
<feature type="region of interest" description="Disordered" evidence="8">
    <location>
        <begin position="109"/>
        <end position="144"/>
    </location>
</feature>
<keyword evidence="4" id="KW-1003">Cell membrane</keyword>
<dbReference type="RefSeq" id="WP_304599953.1">
    <property type="nucleotide sequence ID" value="NZ_JAUQYO010000001.1"/>
</dbReference>
<reference evidence="10 11" key="1">
    <citation type="submission" date="2023-07" db="EMBL/GenBank/DDBJ databases">
        <title>Description of novel actinomycetes strains, isolated from tidal flat sediment.</title>
        <authorList>
            <person name="Lu C."/>
        </authorList>
    </citation>
    <scope>NUCLEOTIDE SEQUENCE [LARGE SCALE GENOMIC DNA]</scope>
    <source>
        <strain evidence="10 11">SYSU T00b441</strain>
    </source>
</reference>
<feature type="compositionally biased region" description="Acidic residues" evidence="8">
    <location>
        <begin position="134"/>
        <end position="144"/>
    </location>
</feature>
<evidence type="ECO:0000256" key="3">
    <source>
        <dbReference type="ARBA" id="ARBA00022448"/>
    </source>
</evidence>
<dbReference type="PANTHER" id="PTHR34702">
    <property type="entry name" value="NA(+)/H(+) ANTIPORTER SUBUNIT F1"/>
    <property type="match status" value="1"/>
</dbReference>
<protein>
    <submittedName>
        <fullName evidence="10">Monovalent cation/H+ antiporter complex subunit F</fullName>
    </submittedName>
</protein>
<gene>
    <name evidence="10" type="ORF">Q6348_03590</name>
</gene>
<evidence type="ECO:0000256" key="5">
    <source>
        <dbReference type="ARBA" id="ARBA00022692"/>
    </source>
</evidence>
<keyword evidence="5 9" id="KW-0812">Transmembrane</keyword>
<evidence type="ECO:0000256" key="7">
    <source>
        <dbReference type="ARBA" id="ARBA00023136"/>
    </source>
</evidence>
<dbReference type="Proteomes" id="UP001232536">
    <property type="component" value="Unassembled WGS sequence"/>
</dbReference>
<dbReference type="PANTHER" id="PTHR34702:SF1">
    <property type="entry name" value="NA(+)_H(+) ANTIPORTER SUBUNIT F"/>
    <property type="match status" value="1"/>
</dbReference>
<evidence type="ECO:0000256" key="6">
    <source>
        <dbReference type="ARBA" id="ARBA00022989"/>
    </source>
</evidence>
<evidence type="ECO:0000256" key="4">
    <source>
        <dbReference type="ARBA" id="ARBA00022475"/>
    </source>
</evidence>
<feature type="transmembrane region" description="Helical" evidence="9">
    <location>
        <begin position="60"/>
        <end position="82"/>
    </location>
</feature>
<evidence type="ECO:0000256" key="2">
    <source>
        <dbReference type="ARBA" id="ARBA00009212"/>
    </source>
</evidence>
<keyword evidence="3" id="KW-0813">Transport</keyword>
<evidence type="ECO:0000256" key="9">
    <source>
        <dbReference type="SAM" id="Phobius"/>
    </source>
</evidence>
<keyword evidence="6 9" id="KW-1133">Transmembrane helix</keyword>
<comment type="subcellular location">
    <subcellularLocation>
        <location evidence="1">Cell membrane</location>
        <topology evidence="1">Multi-pass membrane protein</topology>
    </subcellularLocation>
</comment>
<accession>A0ABT9D620</accession>
<evidence type="ECO:0000256" key="1">
    <source>
        <dbReference type="ARBA" id="ARBA00004651"/>
    </source>
</evidence>
<evidence type="ECO:0000313" key="10">
    <source>
        <dbReference type="EMBL" id="MDO8106275.1"/>
    </source>
</evidence>
<name>A0ABT9D620_9CELL</name>
<dbReference type="EMBL" id="JAUQYP010000001">
    <property type="protein sequence ID" value="MDO8106275.1"/>
    <property type="molecule type" value="Genomic_DNA"/>
</dbReference>
<dbReference type="Pfam" id="PF04066">
    <property type="entry name" value="MrpF_PhaF"/>
    <property type="match status" value="1"/>
</dbReference>
<proteinExistence type="inferred from homology"/>